<dbReference type="PRINTS" id="PR00783">
    <property type="entry name" value="MINTRINSICP"/>
</dbReference>
<name>A0A068V514_COFCA</name>
<dbReference type="Pfam" id="PF00230">
    <property type="entry name" value="MIP"/>
    <property type="match status" value="1"/>
</dbReference>
<keyword evidence="4 7" id="KW-1133">Transmembrane helix</keyword>
<accession>A0A068V514</accession>
<dbReference type="GO" id="GO:0015250">
    <property type="term" value="F:water channel activity"/>
    <property type="evidence" value="ECO:0007669"/>
    <property type="project" value="TreeGrafter"/>
</dbReference>
<sequence length="118" mass="12364">MSSKLLLLSSLSPFFVFANVGSAMTADKLSGSPLAGLYFMALAHTLVVAVMISAGFRISGGHLNPAVTLGICVGGHITIARSIPYWIDQCLASAAAFSPEDLQLHHTHLQVGQATREA</sequence>
<dbReference type="PANTHER" id="PTHR45665:SF26">
    <property type="entry name" value="AQUAPORIN TIP4-1"/>
    <property type="match status" value="1"/>
</dbReference>
<dbReference type="EMBL" id="HG739188">
    <property type="protein sequence ID" value="CDP15716.1"/>
    <property type="molecule type" value="Genomic_DNA"/>
</dbReference>
<dbReference type="PhylomeDB" id="A0A068V514"/>
<dbReference type="Proteomes" id="UP000295252">
    <property type="component" value="Chromosome IX"/>
</dbReference>
<evidence type="ECO:0000313" key="10">
    <source>
        <dbReference type="Proteomes" id="UP000295252"/>
    </source>
</evidence>
<comment type="subcellular location">
    <subcellularLocation>
        <location evidence="1">Membrane</location>
        <topology evidence="1">Multi-pass membrane protein</topology>
    </subcellularLocation>
</comment>
<keyword evidence="10" id="KW-1185">Reference proteome</keyword>
<dbReference type="InterPro" id="IPR022357">
    <property type="entry name" value="MIP_CS"/>
</dbReference>
<dbReference type="GO" id="GO:0016020">
    <property type="term" value="C:membrane"/>
    <property type="evidence" value="ECO:0007669"/>
    <property type="project" value="UniProtKB-SubCell"/>
</dbReference>
<feature type="transmembrane region" description="Helical" evidence="7">
    <location>
        <begin position="35"/>
        <end position="56"/>
    </location>
</feature>
<feature type="chain" id="PRO_5001658261" description="Aquaporin" evidence="8">
    <location>
        <begin position="19"/>
        <end position="118"/>
    </location>
</feature>
<keyword evidence="3 6" id="KW-0812">Transmembrane</keyword>
<keyword evidence="8" id="KW-0732">Signal</keyword>
<dbReference type="AlphaFoldDB" id="A0A068V514"/>
<proteinExistence type="inferred from homology"/>
<keyword evidence="5 7" id="KW-0472">Membrane</keyword>
<organism evidence="9 10">
    <name type="scientific">Coffea canephora</name>
    <name type="common">Robusta coffee</name>
    <dbReference type="NCBI Taxonomy" id="49390"/>
    <lineage>
        <taxon>Eukaryota</taxon>
        <taxon>Viridiplantae</taxon>
        <taxon>Streptophyta</taxon>
        <taxon>Embryophyta</taxon>
        <taxon>Tracheophyta</taxon>
        <taxon>Spermatophyta</taxon>
        <taxon>Magnoliopsida</taxon>
        <taxon>eudicotyledons</taxon>
        <taxon>Gunneridae</taxon>
        <taxon>Pentapetalae</taxon>
        <taxon>asterids</taxon>
        <taxon>lamiids</taxon>
        <taxon>Gentianales</taxon>
        <taxon>Rubiaceae</taxon>
        <taxon>Ixoroideae</taxon>
        <taxon>Gardenieae complex</taxon>
        <taxon>Bertiereae - Coffeeae clade</taxon>
        <taxon>Coffeeae</taxon>
        <taxon>Coffea</taxon>
    </lineage>
</organism>
<evidence type="ECO:0000256" key="6">
    <source>
        <dbReference type="RuleBase" id="RU000477"/>
    </source>
</evidence>
<dbReference type="SUPFAM" id="SSF81338">
    <property type="entry name" value="Aquaporin-like"/>
    <property type="match status" value="1"/>
</dbReference>
<evidence type="ECO:0000256" key="3">
    <source>
        <dbReference type="ARBA" id="ARBA00022692"/>
    </source>
</evidence>
<dbReference type="STRING" id="49390.A0A068V514"/>
<reference evidence="10" key="1">
    <citation type="journal article" date="2014" name="Science">
        <title>The coffee genome provides insight into the convergent evolution of caffeine biosynthesis.</title>
        <authorList>
            <person name="Denoeud F."/>
            <person name="Carretero-Paulet L."/>
            <person name="Dereeper A."/>
            <person name="Droc G."/>
            <person name="Guyot R."/>
            <person name="Pietrella M."/>
            <person name="Zheng C."/>
            <person name="Alberti A."/>
            <person name="Anthony F."/>
            <person name="Aprea G."/>
            <person name="Aury J.M."/>
            <person name="Bento P."/>
            <person name="Bernard M."/>
            <person name="Bocs S."/>
            <person name="Campa C."/>
            <person name="Cenci A."/>
            <person name="Combes M.C."/>
            <person name="Crouzillat D."/>
            <person name="Da Silva C."/>
            <person name="Daddiego L."/>
            <person name="De Bellis F."/>
            <person name="Dussert S."/>
            <person name="Garsmeur O."/>
            <person name="Gayraud T."/>
            <person name="Guignon V."/>
            <person name="Jahn K."/>
            <person name="Jamilloux V."/>
            <person name="Joet T."/>
            <person name="Labadie K."/>
            <person name="Lan T."/>
            <person name="Leclercq J."/>
            <person name="Lepelley M."/>
            <person name="Leroy T."/>
            <person name="Li L.T."/>
            <person name="Librado P."/>
            <person name="Lopez L."/>
            <person name="Munoz A."/>
            <person name="Noel B."/>
            <person name="Pallavicini A."/>
            <person name="Perrotta G."/>
            <person name="Poncet V."/>
            <person name="Pot D."/>
            <person name="Priyono X."/>
            <person name="Rigoreau M."/>
            <person name="Rouard M."/>
            <person name="Rozas J."/>
            <person name="Tranchant-Dubreuil C."/>
            <person name="VanBuren R."/>
            <person name="Zhang Q."/>
            <person name="Andrade A.C."/>
            <person name="Argout X."/>
            <person name="Bertrand B."/>
            <person name="de Kochko A."/>
            <person name="Graziosi G."/>
            <person name="Henry R.J."/>
            <person name="Jayarama X."/>
            <person name="Ming R."/>
            <person name="Nagai C."/>
            <person name="Rounsley S."/>
            <person name="Sankoff D."/>
            <person name="Giuliano G."/>
            <person name="Albert V.A."/>
            <person name="Wincker P."/>
            <person name="Lashermes P."/>
        </authorList>
    </citation>
    <scope>NUCLEOTIDE SEQUENCE [LARGE SCALE GENOMIC DNA]</scope>
    <source>
        <strain evidence="10">cv. DH200-94</strain>
    </source>
</reference>
<comment type="similarity">
    <text evidence="6">Belongs to the MIP/aquaporin (TC 1.A.8) family.</text>
</comment>
<dbReference type="InParanoid" id="A0A068V514"/>
<dbReference type="InterPro" id="IPR034294">
    <property type="entry name" value="Aquaporin_transptr"/>
</dbReference>
<evidence type="ECO:0000256" key="5">
    <source>
        <dbReference type="ARBA" id="ARBA00023136"/>
    </source>
</evidence>
<dbReference type="PROSITE" id="PS00221">
    <property type="entry name" value="MIP"/>
    <property type="match status" value="1"/>
</dbReference>
<dbReference type="Gene3D" id="1.20.1080.10">
    <property type="entry name" value="Glycerol uptake facilitator protein"/>
    <property type="match status" value="1"/>
</dbReference>
<keyword evidence="2 6" id="KW-0813">Transport</keyword>
<gene>
    <name evidence="9" type="ORF">GSCOC_T00015724001</name>
</gene>
<evidence type="ECO:0008006" key="11">
    <source>
        <dbReference type="Google" id="ProtNLM"/>
    </source>
</evidence>
<evidence type="ECO:0000256" key="7">
    <source>
        <dbReference type="SAM" id="Phobius"/>
    </source>
</evidence>
<evidence type="ECO:0000256" key="1">
    <source>
        <dbReference type="ARBA" id="ARBA00004141"/>
    </source>
</evidence>
<evidence type="ECO:0000313" key="9">
    <source>
        <dbReference type="EMBL" id="CDP15716.1"/>
    </source>
</evidence>
<evidence type="ECO:0000256" key="2">
    <source>
        <dbReference type="ARBA" id="ARBA00022448"/>
    </source>
</evidence>
<feature type="signal peptide" evidence="8">
    <location>
        <begin position="1"/>
        <end position="18"/>
    </location>
</feature>
<dbReference type="InterPro" id="IPR023271">
    <property type="entry name" value="Aquaporin-like"/>
</dbReference>
<dbReference type="InterPro" id="IPR000425">
    <property type="entry name" value="MIP"/>
</dbReference>
<protein>
    <recommendedName>
        <fullName evidence="11">Aquaporin</fullName>
    </recommendedName>
</protein>
<dbReference type="Gramene" id="CDP15716">
    <property type="protein sequence ID" value="CDP15716"/>
    <property type="gene ID" value="GSCOC_T00015724001"/>
</dbReference>
<dbReference type="PANTHER" id="PTHR45665">
    <property type="entry name" value="AQUAPORIN-8"/>
    <property type="match status" value="1"/>
</dbReference>
<evidence type="ECO:0000256" key="4">
    <source>
        <dbReference type="ARBA" id="ARBA00022989"/>
    </source>
</evidence>
<evidence type="ECO:0000256" key="8">
    <source>
        <dbReference type="SAM" id="SignalP"/>
    </source>
</evidence>